<reference evidence="3" key="1">
    <citation type="submission" date="2022-07" db="EMBL/GenBank/DDBJ databases">
        <title>Phylogenomic reconstructions and comparative analyses of Kickxellomycotina fungi.</title>
        <authorList>
            <person name="Reynolds N.K."/>
            <person name="Stajich J.E."/>
            <person name="Barry K."/>
            <person name="Grigoriev I.V."/>
            <person name="Crous P."/>
            <person name="Smith M.E."/>
        </authorList>
    </citation>
    <scope>NUCLEOTIDE SEQUENCE</scope>
    <source>
        <strain evidence="3">NBRC 105413</strain>
    </source>
</reference>
<evidence type="ECO:0000256" key="1">
    <source>
        <dbReference type="SAM" id="MobiDB-lite"/>
    </source>
</evidence>
<dbReference type="SUPFAM" id="SSF48350">
    <property type="entry name" value="GTPase activation domain, GAP"/>
    <property type="match status" value="1"/>
</dbReference>
<dbReference type="InterPro" id="IPR008936">
    <property type="entry name" value="Rho_GTPase_activation_prot"/>
</dbReference>
<sequence length="104" mass="11331">MTVRDSLDTETGLAAASGHSEDTPLLNVSIEETEMEIAKRDSKESYMVLAIHEIWWILSSSSLVTLTLLMQFSFHVVNVIAVSRMGANQLASMTLAMTCVGILA</sequence>
<evidence type="ECO:0000256" key="2">
    <source>
        <dbReference type="SAM" id="Phobius"/>
    </source>
</evidence>
<organism evidence="3 4">
    <name type="scientific">Coemansia asiatica</name>
    <dbReference type="NCBI Taxonomy" id="1052880"/>
    <lineage>
        <taxon>Eukaryota</taxon>
        <taxon>Fungi</taxon>
        <taxon>Fungi incertae sedis</taxon>
        <taxon>Zoopagomycota</taxon>
        <taxon>Kickxellomycotina</taxon>
        <taxon>Kickxellomycetes</taxon>
        <taxon>Kickxellales</taxon>
        <taxon>Kickxellaceae</taxon>
        <taxon>Coemansia</taxon>
    </lineage>
</organism>
<proteinExistence type="predicted"/>
<feature type="region of interest" description="Disordered" evidence="1">
    <location>
        <begin position="1"/>
        <end position="20"/>
    </location>
</feature>
<dbReference type="EMBL" id="JANBOH010000396">
    <property type="protein sequence ID" value="KAJ1642464.1"/>
    <property type="molecule type" value="Genomic_DNA"/>
</dbReference>
<name>A0A9W7XFZ7_9FUNG</name>
<evidence type="ECO:0000313" key="4">
    <source>
        <dbReference type="Proteomes" id="UP001145021"/>
    </source>
</evidence>
<keyword evidence="2" id="KW-0472">Membrane</keyword>
<feature type="non-terminal residue" evidence="3">
    <location>
        <position position="104"/>
    </location>
</feature>
<gene>
    <name evidence="3" type="ORF">LPJ64_005697</name>
</gene>
<accession>A0A9W7XFZ7</accession>
<evidence type="ECO:0000313" key="3">
    <source>
        <dbReference type="EMBL" id="KAJ1642464.1"/>
    </source>
</evidence>
<keyword evidence="2" id="KW-0812">Transmembrane</keyword>
<comment type="caution">
    <text evidence="3">The sequence shown here is derived from an EMBL/GenBank/DDBJ whole genome shotgun (WGS) entry which is preliminary data.</text>
</comment>
<protein>
    <submittedName>
        <fullName evidence="3">Uncharacterized protein</fullName>
    </submittedName>
</protein>
<keyword evidence="4" id="KW-1185">Reference proteome</keyword>
<dbReference type="Proteomes" id="UP001145021">
    <property type="component" value="Unassembled WGS sequence"/>
</dbReference>
<keyword evidence="2" id="KW-1133">Transmembrane helix</keyword>
<feature type="transmembrane region" description="Helical" evidence="2">
    <location>
        <begin position="54"/>
        <end position="77"/>
    </location>
</feature>
<dbReference type="AlphaFoldDB" id="A0A9W7XFZ7"/>